<dbReference type="Gene3D" id="2.170.300.10">
    <property type="entry name" value="Tie2 ligand-binding domain superfamily"/>
    <property type="match status" value="1"/>
</dbReference>
<evidence type="ECO:0000313" key="31">
    <source>
        <dbReference type="Proteomes" id="UP000095300"/>
    </source>
</evidence>
<feature type="domain" description="G-protein coupled receptors family 2 profile 2" evidence="28">
    <location>
        <begin position="2979"/>
        <end position="3220"/>
    </location>
</feature>
<feature type="domain" description="GAIN-B" evidence="26">
    <location>
        <begin position="2806"/>
        <end position="2970"/>
    </location>
</feature>
<feature type="transmembrane region" description="Helical" evidence="22">
    <location>
        <begin position="3168"/>
        <end position="3190"/>
    </location>
</feature>
<keyword evidence="10 22" id="KW-1133">Transmembrane helix</keyword>
<dbReference type="InterPro" id="IPR017981">
    <property type="entry name" value="GPCR_2-like_7TM"/>
</dbReference>
<dbReference type="PROSITE" id="PS01248">
    <property type="entry name" value="EGF_LAM_1"/>
    <property type="match status" value="1"/>
</dbReference>
<evidence type="ECO:0008006" key="32">
    <source>
        <dbReference type="Google" id="ProtNLM"/>
    </source>
</evidence>
<dbReference type="FunFam" id="4.10.1240.10:FF:000021">
    <property type="entry name" value="Cadherin EGF LAG seven-pass G-type receptor"/>
    <property type="match status" value="1"/>
</dbReference>
<dbReference type="PROSITE" id="PS01186">
    <property type="entry name" value="EGF_2"/>
    <property type="match status" value="1"/>
</dbReference>
<feature type="region of interest" description="Disordered" evidence="21">
    <location>
        <begin position="3252"/>
        <end position="3271"/>
    </location>
</feature>
<evidence type="ECO:0000256" key="8">
    <source>
        <dbReference type="ARBA" id="ARBA00022737"/>
    </source>
</evidence>
<accession>A0A1I8NR14</accession>
<evidence type="ECO:0000256" key="11">
    <source>
        <dbReference type="ARBA" id="ARBA00023040"/>
    </source>
</evidence>
<evidence type="ECO:0000256" key="9">
    <source>
        <dbReference type="ARBA" id="ARBA00022837"/>
    </source>
</evidence>
<feature type="compositionally biased region" description="Low complexity" evidence="21">
    <location>
        <begin position="3379"/>
        <end position="3394"/>
    </location>
</feature>
<dbReference type="InterPro" id="IPR046338">
    <property type="entry name" value="GAIN_dom_sf"/>
</dbReference>
<dbReference type="FunFam" id="2.60.40.60:FF:000044">
    <property type="entry name" value="Cadherin, EGF LAG seven-pass G-type receptor 3"/>
    <property type="match status" value="1"/>
</dbReference>
<dbReference type="PROSITE" id="PS50027">
    <property type="entry name" value="EGF_LAM_2"/>
    <property type="match status" value="1"/>
</dbReference>
<dbReference type="SMART" id="SM00180">
    <property type="entry name" value="EGF_Lam"/>
    <property type="match status" value="1"/>
</dbReference>
<keyword evidence="12 22" id="KW-0472">Membrane</keyword>
<dbReference type="SMART" id="SM00181">
    <property type="entry name" value="EGF"/>
    <property type="match status" value="5"/>
</dbReference>
<keyword evidence="31" id="KW-1185">Reference proteome</keyword>
<dbReference type="PANTHER" id="PTHR24026">
    <property type="entry name" value="FAT ATYPICAL CADHERIN-RELATED"/>
    <property type="match status" value="1"/>
</dbReference>
<dbReference type="InterPro" id="IPR002126">
    <property type="entry name" value="Cadherin-like_dom"/>
</dbReference>
<feature type="domain" description="EGF-like" evidence="24">
    <location>
        <begin position="1886"/>
        <end position="1922"/>
    </location>
</feature>
<feature type="domain" description="Cadherin" evidence="29">
    <location>
        <begin position="1138"/>
        <end position="1243"/>
    </location>
</feature>
<dbReference type="GO" id="GO:0007156">
    <property type="term" value="P:homophilic cell adhesion via plasma membrane adhesion molecules"/>
    <property type="evidence" value="ECO:0007669"/>
    <property type="project" value="InterPro"/>
</dbReference>
<feature type="compositionally biased region" description="Low complexity" evidence="21">
    <location>
        <begin position="3669"/>
        <end position="3678"/>
    </location>
</feature>
<keyword evidence="11" id="KW-0297">G-protein coupled receptor</keyword>
<feature type="domain" description="Cadherin" evidence="29">
    <location>
        <begin position="1369"/>
        <end position="1469"/>
    </location>
</feature>
<keyword evidence="14" id="KW-0675">Receptor</keyword>
<feature type="disulfide bond" evidence="19">
    <location>
        <begin position="1638"/>
        <end position="1647"/>
    </location>
</feature>
<evidence type="ECO:0000256" key="17">
    <source>
        <dbReference type="ARBA" id="ARBA00023292"/>
    </source>
</evidence>
<dbReference type="SUPFAM" id="SSF57196">
    <property type="entry name" value="EGF/Laminin"/>
    <property type="match status" value="2"/>
</dbReference>
<feature type="transmembrane region" description="Helical" evidence="22">
    <location>
        <begin position="3087"/>
        <end position="3107"/>
    </location>
</feature>
<dbReference type="FunFam" id="2.60.40.60:FF:000010">
    <property type="entry name" value="Cadherin EGF LAG seven-pass G-type receptor 3"/>
    <property type="match status" value="1"/>
</dbReference>
<evidence type="ECO:0000259" key="23">
    <source>
        <dbReference type="PROSITE" id="PS50025"/>
    </source>
</evidence>
<gene>
    <name evidence="30" type="primary">106087496</name>
</gene>
<feature type="domain" description="Cadherin" evidence="29">
    <location>
        <begin position="714"/>
        <end position="819"/>
    </location>
</feature>
<feature type="domain" description="Laminin G" evidence="23">
    <location>
        <begin position="1926"/>
        <end position="2092"/>
    </location>
</feature>
<feature type="region of interest" description="Disordered" evidence="21">
    <location>
        <begin position="2747"/>
        <end position="2783"/>
    </location>
</feature>
<keyword evidence="5" id="KW-0597">Phosphoprotein</keyword>
<dbReference type="InterPro" id="IPR000742">
    <property type="entry name" value="EGF"/>
</dbReference>
<comment type="subcellular location">
    <subcellularLocation>
        <location evidence="1">Cell membrane</location>
        <topology evidence="1">Multi-pass membrane protein</topology>
    </subcellularLocation>
</comment>
<dbReference type="SMART" id="SM00282">
    <property type="entry name" value="LamG"/>
    <property type="match status" value="2"/>
</dbReference>
<feature type="compositionally biased region" description="Low complexity" evidence="21">
    <location>
        <begin position="3560"/>
        <end position="3578"/>
    </location>
</feature>
<evidence type="ECO:0000256" key="10">
    <source>
        <dbReference type="ARBA" id="ARBA00022989"/>
    </source>
</evidence>
<dbReference type="FunFam" id="2.60.120.200:FF:000059">
    <property type="entry name" value="Cadherin EGF LAG seven-pass G-type receptor 1"/>
    <property type="match status" value="1"/>
</dbReference>
<feature type="domain" description="Cadherin" evidence="29">
    <location>
        <begin position="597"/>
        <end position="713"/>
    </location>
</feature>
<dbReference type="CDD" id="cd00055">
    <property type="entry name" value="EGF_Lam"/>
    <property type="match status" value="1"/>
</dbReference>
<dbReference type="Pfam" id="PF00008">
    <property type="entry name" value="EGF"/>
    <property type="match status" value="2"/>
</dbReference>
<dbReference type="PROSITE" id="PS50025">
    <property type="entry name" value="LAM_G_DOMAIN"/>
    <property type="match status" value="2"/>
</dbReference>
<feature type="compositionally biased region" description="Low complexity" evidence="21">
    <location>
        <begin position="3768"/>
        <end position="3782"/>
    </location>
</feature>
<dbReference type="InterPro" id="IPR002049">
    <property type="entry name" value="LE_dom"/>
</dbReference>
<feature type="compositionally biased region" description="Low complexity" evidence="21">
    <location>
        <begin position="45"/>
        <end position="60"/>
    </location>
</feature>
<evidence type="ECO:0000256" key="1">
    <source>
        <dbReference type="ARBA" id="ARBA00004651"/>
    </source>
</evidence>
<dbReference type="CDD" id="cd15441">
    <property type="entry name" value="7tmB2_CELSR_Adhesion_IV"/>
    <property type="match status" value="1"/>
</dbReference>
<dbReference type="InterPro" id="IPR056286">
    <property type="entry name" value="Cadherin_CELSR1-3_9th"/>
</dbReference>
<feature type="domain" description="G-protein coupled receptors family 2 profile 1" evidence="27">
    <location>
        <begin position="2256"/>
        <end position="2330"/>
    </location>
</feature>
<feature type="disulfide bond" evidence="20">
    <location>
        <begin position="2224"/>
        <end position="2236"/>
    </location>
</feature>
<dbReference type="SUPFAM" id="SSF81321">
    <property type="entry name" value="Family A G protein-coupled receptor-like"/>
    <property type="match status" value="1"/>
</dbReference>
<keyword evidence="6 22" id="KW-0812">Transmembrane</keyword>
<evidence type="ECO:0000256" key="14">
    <source>
        <dbReference type="ARBA" id="ARBA00023170"/>
    </source>
</evidence>
<dbReference type="InterPro" id="IPR013320">
    <property type="entry name" value="ConA-like_dom_sf"/>
</dbReference>
<dbReference type="PROSITE" id="PS50261">
    <property type="entry name" value="G_PROTEIN_RECEP_F2_4"/>
    <property type="match status" value="1"/>
</dbReference>
<dbReference type="GO" id="GO:0030855">
    <property type="term" value="P:epithelial cell differentiation"/>
    <property type="evidence" value="ECO:0007669"/>
    <property type="project" value="UniProtKB-ARBA"/>
</dbReference>
<dbReference type="InterPro" id="IPR032471">
    <property type="entry name" value="AGRL2-4_GAIN_subdom_A"/>
</dbReference>
<evidence type="ECO:0000256" key="19">
    <source>
        <dbReference type="PROSITE-ProRule" id="PRU00076"/>
    </source>
</evidence>
<dbReference type="GO" id="GO:0050769">
    <property type="term" value="P:positive regulation of neurogenesis"/>
    <property type="evidence" value="ECO:0007669"/>
    <property type="project" value="UniProtKB-ARBA"/>
</dbReference>
<feature type="disulfide bond" evidence="20">
    <location>
        <begin position="2226"/>
        <end position="2243"/>
    </location>
</feature>
<dbReference type="SMART" id="SM00179">
    <property type="entry name" value="EGF_CA"/>
    <property type="match status" value="3"/>
</dbReference>
<dbReference type="InterPro" id="IPR001881">
    <property type="entry name" value="EGF-like_Ca-bd_dom"/>
</dbReference>
<dbReference type="GO" id="GO:0048056">
    <property type="term" value="P:R3/R4 cell differentiation"/>
    <property type="evidence" value="ECO:0007669"/>
    <property type="project" value="UniProtKB-ARBA"/>
</dbReference>
<feature type="region of interest" description="Disordered" evidence="21">
    <location>
        <begin position="3524"/>
        <end position="3593"/>
    </location>
</feature>
<organism evidence="30 31">
    <name type="scientific">Stomoxys calcitrans</name>
    <name type="common">Stable fly</name>
    <name type="synonym">Conops calcitrans</name>
    <dbReference type="NCBI Taxonomy" id="35570"/>
    <lineage>
        <taxon>Eukaryota</taxon>
        <taxon>Metazoa</taxon>
        <taxon>Ecdysozoa</taxon>
        <taxon>Arthropoda</taxon>
        <taxon>Hexapoda</taxon>
        <taxon>Insecta</taxon>
        <taxon>Pterygota</taxon>
        <taxon>Neoptera</taxon>
        <taxon>Endopterygota</taxon>
        <taxon>Diptera</taxon>
        <taxon>Brachycera</taxon>
        <taxon>Muscomorpha</taxon>
        <taxon>Muscoidea</taxon>
        <taxon>Muscidae</taxon>
        <taxon>Stomoxys</taxon>
    </lineage>
</organism>
<name>A0A1I8NR14_STOCA</name>
<evidence type="ECO:0000256" key="15">
    <source>
        <dbReference type="ARBA" id="ARBA00023180"/>
    </source>
</evidence>
<dbReference type="FunFam" id="2.60.40.60:FF:000239">
    <property type="entry name" value="Starry night, isoform B"/>
    <property type="match status" value="1"/>
</dbReference>
<feature type="transmembrane region" description="Helical" evidence="22">
    <location>
        <begin position="3016"/>
        <end position="3035"/>
    </location>
</feature>
<dbReference type="GO" id="GO:0120035">
    <property type="term" value="P:regulation of plasma membrane bounded cell projection organization"/>
    <property type="evidence" value="ECO:0007669"/>
    <property type="project" value="UniProtKB-ARBA"/>
</dbReference>
<sequence>MLLRPQTKEWLATSSLTSAAVKSVLSTSSSTVATTNASVAASTSTSFSSSSFSSSSTSTPTPTPKGLQPHVVTAFKPRQGFDNRQHNNRTPAALATTTTCRRSGFVRPSSATAAAATLASAYTHLMLFATIVCLTVQMSNAYLIIVHEDATPGTVIFNASVYKLGSERHYKINAHKSAHFVHHLVAVNHKDGQIQLKKSLKCDGIYYPNLFTFYVDSTSNRLRSIDYYSLPIRIFVSGHTCNEDRRVEEEMHARHYEEEDTGYSKRRRKRFIEELDPVLEYERTYGEFRESGVQANSLALNYNHNHSLNEFRDGDLLFGNSFDNEMRHRILNRKRRSLLSSELATSSATSAINLHRRISEAKQWISETYASYAIHTTDKWNQICLRKSQFINNLNAFLPRSICQHCKVNFLDVNDERFVIEHQNRDLVASRDVCIHESIWKVSITFNIRCDRSDIVDSDHRLKIVYHYQEFNDTDIARRVRRELRNQSPYFEQALYVASVLEEQPAGSSVTTVRARDPEDSPVVYSMVSLLDSRSQSLFKVDSRTGIVTTSASLDRELMDVHYFRVVATDDSFPPRSGTTTLQVNVLDCNDHSPTFEAEQFEASIREGATVGSTVITLRATDQDIGKNAEIDYGIESITDGTGTLQDQEIPIFRIDARTGVIATRTSLDRETSDSYNIVVTASDMASAQSERKTATASVLVKILDDNDNYPQFSERTYTVQVPEDQWGDDNVVAHIRATDADQGNNAAIRYAIIGGNTQSQFSIDSMSGDVSLVKPLDYESVRSYRLVIRAQDGGSPSRSNTTQLLVNVIDTNDNAPRFYTSQFQESVLENVPVGYNIIRVQAYDSDEGANAEIAYSILERDDNFPLAVDARTGWIQTIKQLDREEQNRFAFQVIAKDGGVPPKSASSTVVITVQDVNDNDPVFNPKYYEANVGEDQPPGTPVCTVTATDPDEDSRLHYEITSGNTRGRFAITSQNGRGLITIAQSLDYKQEKRFLLTITATDSGGRADTASVNINITDANNFAPIFENAPYSASVFEDAPIGTTVLVVSATDSDVGINAQITYSLNDESINGLSSPDPFSINAQTGAIVTSALLDRETTSGYLLTVTAKDGGNPSLSDTTDVEISVTDVNDNPPQFKNPLYQASILEDALVGTSVLQISASDPDIGLNGRIKYLLSDRDVEDGSFVVDPTSGTIRTNKNLDRESVAIYHLTAIAVDKGSPAMSSTVEVQIRLEDVNDSPPTFPSDKITLYVPENSPVGSVVGEIHAHDPDEGVNAVVHYSIIGGDDSNSFSLVTRPGSERAQLLTMTELDYESNRKRFELVIRAASPPLRNDAHVEILVTDVNDNAPVLRDFQVIFNNFRDHFPSGDIGRIPAFDADVSDKLTYRILSGNNANLIRLNQTTGGLSLSPQLNTNVPKFATMEVSVTDGINEAKAIMQLAVRLITEDMLFNSVTVRLNEMTEEAFLSPLLNFFLDGLAAIIPCPKENIFIFSIQDDTDVTSRILNVSFSAKRPDVSHEEFYTPQYLQERVYLNRAILARLATVEVLPFDDNLCVREPCLNFEECLTVLKFGNASDFIHSDTVLFRPIYPVNTFACSCPEGFTGSKEHYLCDTEVDLCYSDPCHNGGSCVRREGGYTCVCPPSHTGVNCENDIKKLKPCMSDICEGGLSCMNNYMSSQPPPYTPTCELRSRSFSRNSFLTFESLKQRHRFNVKLRFATVHENGLLLYNGRYNELHDFVALEVVQGHVTFTFSLGDRSEKVAVVQNRKVSDGQWHEVELVYLNRTVTLIVDKCDTAIALAGNLGNRWNCANQTTLKLDKRCALLTETCHRFLDLTGPLQIGGLPRIPAHFPIDNQDYVGCISDLRIDERYIDLNSYVADNGTISGCPQRNPLCSSEPCFNGGACHEGWNTYTCECPEGYAGNNCQESIPAPWRFSGDGSLSFNPLLRPIQMPWVTSLALRTRQRNAFLIQIQIGQNSSAVICLKDGILYYIFDNEPMFLAGAFLADGEWHRVEIKWMGSELMFSVDFGQRSGAVPVAQKIQGLYVGKIVIGSADSSIGHVDDLLPYEGCIQEVRIGASQAVLSRPTIRENVEDGCLSKAECPAMCTAHSSCTTSWDHAECECLPGYVGPDCLPICTVKPCVAGVCRANISEPKGYRCECNSTYQHGEYCEKTVQQPCPGGWWGEKVCGPCKCNVKQGYHPDCHKTTGHCHCKTNHYQPPNETACIPCDCYSIGSFNSACNPLTGQCECREGVIGRRCDSCSNPYAEVTLNGCEVVYDACPRSFAAGVWWPRTPLGSTTVENCPAPSRGKGQRSCNILSGGWNVADMFNCTSEPFVELRKQLSQLEKLELELNSFVAIKTAENLQKACTTVDRSTKVHKKPSNKDHRRYKMESSFLLNEQHAATNIKDNNVWSHELELEYLSDEMKFSHDRLYGADLLVTEGLLQELINYELMQNGLNLTHSQDKYFIKNLVEAASVILDRKYAGEWRRASELIQRGPDDLLDAFNKYMVVLARSQHDTYTSPFEIVQPNMAFGLDIVTAESLFGYEPEQLSEYHKTKYFKPNAFTTESIILPDTSGFLQHSAKQKPVITFPKYNNYIQDKTKFDKFSKVLVPLDMLGITPPESNEVTYGSGNDYKAIVSYAQYKDVGQLLPDMFDETITRRWGVDIEVASPILSLAILVPSTEAEEKRIEIPYRKISTQKTYSATGSSEQEFIEVFDVPKKHGQGQTSAAASNSGSEEHMIENIRITAHEIPPATSVSSASSSSSSSSREHDSNEAVEIEDGEEPHINVHFEDNIEFHGNSGEEVIISSPEDMAHEYDQSQEMHEEHESEEHSSKGENEAFYRHRRLVKRQVEVIYPSEQMQTPQHISYRSLGSPHLSQPIKLQMWLDIEAARFGPRSNPQCVRWNSFTNQWTRLGCQTDIPDYESMHLAASAAGASTSASGSNSSPAPAIIVNCTCTHISNYAVIVDVIDPEDIPEPSLLVQITSYSAFLVSLPVLLSVLIALALLRGQQTNSNTIHQNIVLCVFFAELLFFVGMQSRRNLLENEFPCKLIAICLHYFWLAAFAWTTVDCVHLYRMLTEMRDINHGPMGFYFAMGYGAPAIVVGLSVGVRAHEYGNSLFCWLSVYEPVVWWLVGPIAGMSVVNLLILFVSVQAAFTLKDHVLGFGNLRTLLWLSVVSLPLMGVMWVLAVLAASESSQLLSMLLSGVVVLHAIFCLVGYCIINKRVRENLQRTFLRCMGRKVPLLDSSMVVSNSSHNVNGGQARPNNFLNANGYDTQRRNVGISVSSTTSRSTAKTSSSPYSISSPSDGQLRQTSTSTSNYNSNSDAPSFLRGFDSSTTSGQRENKSRRHHRKDSDSGSETDGRSLELASSHSSDDDESRTNRSSTTGTATSTHRSTAVSITPSYLPNITEHVQATTPPELNVVQSPQLFPSVNKPVYAARWSSQLPDAYLQSPANVGRWSQNTESDNEHVHHGQKITISPNPLPNPDLTDTSYLQQHHNKINMTPSILENLQNARPSESYDALERESLYGRRPDNYVQYDGLPPNITNYKPPSHYGSEHDYNGSNGNNSSSNGSNHTSNGTGNGANGNGGTQIVNHMRTFNNDNAYLSDSIYDKQPRTLGSPYMSKDRIAPDIYGSRENHYSLKKHQPPPMYGADSVHSVHSLLRNDYHHQQQQHQQQRLHQQDHHSDRLSENSDKNGYHFPYTAEEDHLTTTARKLSLQHSHSSSLHGSSHQILNGHHPHHMTAPNNGSHSMVNDINNPGLMGRHTLNGSRHSSRGSSPPTSSIAPMQPLAPLTSITDTDSSWSWDRLKKI</sequence>
<dbReference type="Gene3D" id="2.60.220.50">
    <property type="match status" value="1"/>
</dbReference>
<evidence type="ECO:0000256" key="5">
    <source>
        <dbReference type="ARBA" id="ARBA00022553"/>
    </source>
</evidence>
<dbReference type="PROSITE" id="PS50268">
    <property type="entry name" value="CADHERIN_2"/>
    <property type="match status" value="9"/>
</dbReference>
<keyword evidence="9 18" id="KW-0106">Calcium</keyword>
<keyword evidence="16" id="KW-0807">Transducer</keyword>
<dbReference type="FunFam" id="2.60.40.60:FF:000038">
    <property type="entry name" value="Cadherin EGF LAG seven-pass G-type receptor 3"/>
    <property type="match status" value="1"/>
</dbReference>
<evidence type="ECO:0000256" key="20">
    <source>
        <dbReference type="PROSITE-ProRule" id="PRU00460"/>
    </source>
</evidence>
<evidence type="ECO:0000259" key="28">
    <source>
        <dbReference type="PROSITE" id="PS50261"/>
    </source>
</evidence>
<dbReference type="PROSITE" id="PS50227">
    <property type="entry name" value="G_PROTEIN_RECEP_F2_3"/>
    <property type="match status" value="1"/>
</dbReference>
<dbReference type="Pfam" id="PF00002">
    <property type="entry name" value="7tm_2"/>
    <property type="match status" value="1"/>
</dbReference>
<dbReference type="PANTHER" id="PTHR24026:SF51">
    <property type="entry name" value="PROTOCADHERIN-LIKE WING POLARITY PROTEIN STAN"/>
    <property type="match status" value="1"/>
</dbReference>
<feature type="region of interest" description="Disordered" evidence="21">
    <location>
        <begin position="3713"/>
        <end position="3795"/>
    </location>
</feature>
<dbReference type="InterPro" id="IPR057244">
    <property type="entry name" value="GAIN_B"/>
</dbReference>
<evidence type="ECO:0000259" key="26">
    <source>
        <dbReference type="PROSITE" id="PS50221"/>
    </source>
</evidence>
<dbReference type="CDD" id="cd00054">
    <property type="entry name" value="EGF_CA"/>
    <property type="match status" value="2"/>
</dbReference>
<dbReference type="EnsemblMetazoa" id="SCAU001284-RA">
    <property type="protein sequence ID" value="SCAU001284-PA"/>
    <property type="gene ID" value="SCAU001284"/>
</dbReference>
<evidence type="ECO:0000259" key="25">
    <source>
        <dbReference type="PROSITE" id="PS50027"/>
    </source>
</evidence>
<dbReference type="InterPro" id="IPR000832">
    <property type="entry name" value="GPCR_2_secretin-like"/>
</dbReference>
<protein>
    <recommendedName>
        <fullName evidence="32">Protocadherin-like wing polarity protein stan</fullName>
    </recommendedName>
</protein>
<dbReference type="InterPro" id="IPR015919">
    <property type="entry name" value="Cadherin-like_sf"/>
</dbReference>
<dbReference type="PROSITE" id="PS00022">
    <property type="entry name" value="EGF_1"/>
    <property type="match status" value="3"/>
</dbReference>
<evidence type="ECO:0000313" key="30">
    <source>
        <dbReference type="EnsemblMetazoa" id="SCAU001284-PA"/>
    </source>
</evidence>
<feature type="domain" description="EGF-like" evidence="24">
    <location>
        <begin position="2094"/>
        <end position="2129"/>
    </location>
</feature>
<feature type="compositionally biased region" description="Basic and acidic residues" evidence="21">
    <location>
        <begin position="3679"/>
        <end position="3696"/>
    </location>
</feature>
<dbReference type="Gene3D" id="4.10.1240.10">
    <property type="entry name" value="GPCR, family 2, extracellular hormone receptor domain"/>
    <property type="match status" value="1"/>
</dbReference>
<evidence type="ECO:0000256" key="22">
    <source>
        <dbReference type="SAM" id="Phobius"/>
    </source>
</evidence>
<dbReference type="VEuPathDB" id="VectorBase:SCAU001284"/>
<feature type="transmembrane region" description="Helical" evidence="22">
    <location>
        <begin position="3055"/>
        <end position="3075"/>
    </location>
</feature>
<dbReference type="PRINTS" id="PR00205">
    <property type="entry name" value="CADHERIN"/>
</dbReference>
<feature type="region of interest" description="Disordered" evidence="21">
    <location>
        <begin position="3666"/>
        <end position="3700"/>
    </location>
</feature>
<dbReference type="Gene3D" id="2.60.120.200">
    <property type="match status" value="2"/>
</dbReference>
<dbReference type="FunFam" id="2.60.40.60:FF:000013">
    <property type="entry name" value="Cadherin EGF LAG seven-pass G-type receptor"/>
    <property type="match status" value="2"/>
</dbReference>
<dbReference type="OrthoDB" id="26203at2759"/>
<dbReference type="PROSITE" id="PS00232">
    <property type="entry name" value="CADHERIN_1"/>
    <property type="match status" value="5"/>
</dbReference>
<dbReference type="FunFam" id="1.20.1070.10:FF:000202">
    <property type="entry name" value="Cadherin EGF LAG seven-pass G-type receptor"/>
    <property type="match status" value="1"/>
</dbReference>
<dbReference type="GO" id="GO:0007476">
    <property type="term" value="P:imaginal disc-derived wing morphogenesis"/>
    <property type="evidence" value="ECO:0007669"/>
    <property type="project" value="UniProtKB-ARBA"/>
</dbReference>
<feature type="domain" description="Cadherin" evidence="29">
    <location>
        <begin position="820"/>
        <end position="924"/>
    </location>
</feature>
<dbReference type="GO" id="GO:0005911">
    <property type="term" value="C:cell-cell junction"/>
    <property type="evidence" value="ECO:0007669"/>
    <property type="project" value="UniProtKB-ARBA"/>
</dbReference>
<evidence type="ECO:0000256" key="18">
    <source>
        <dbReference type="PROSITE-ProRule" id="PRU00043"/>
    </source>
</evidence>
<feature type="disulfide bond" evidence="19">
    <location>
        <begin position="1912"/>
        <end position="1921"/>
    </location>
</feature>
<dbReference type="SMART" id="SM00112">
    <property type="entry name" value="CA"/>
    <property type="match status" value="8"/>
</dbReference>
<dbReference type="Pfam" id="PF00053">
    <property type="entry name" value="EGF_laminin"/>
    <property type="match status" value="1"/>
</dbReference>
<dbReference type="GO" id="GO:0007411">
    <property type="term" value="P:axon guidance"/>
    <property type="evidence" value="ECO:0007669"/>
    <property type="project" value="UniProtKB-ARBA"/>
</dbReference>
<dbReference type="InterPro" id="IPR001879">
    <property type="entry name" value="GPCR_2_extracellular_dom"/>
</dbReference>
<feature type="compositionally biased region" description="Gly residues" evidence="21">
    <location>
        <begin position="3579"/>
        <end position="3588"/>
    </location>
</feature>
<feature type="compositionally biased region" description="Low complexity" evidence="21">
    <location>
        <begin position="3311"/>
        <end position="3322"/>
    </location>
</feature>
<dbReference type="SUPFAM" id="SSF49899">
    <property type="entry name" value="Concanavalin A-like lectins/glucanases"/>
    <property type="match status" value="2"/>
</dbReference>
<feature type="transmembrane region" description="Helical" evidence="22">
    <location>
        <begin position="2984"/>
        <end position="3004"/>
    </location>
</feature>
<dbReference type="GO" id="GO:0004930">
    <property type="term" value="F:G protein-coupled receptor activity"/>
    <property type="evidence" value="ECO:0007669"/>
    <property type="project" value="UniProtKB-KW"/>
</dbReference>
<feature type="region of interest" description="Disordered" evidence="21">
    <location>
        <begin position="45"/>
        <end position="70"/>
    </location>
</feature>
<feature type="compositionally biased region" description="Low complexity" evidence="21">
    <location>
        <begin position="3715"/>
        <end position="3733"/>
    </location>
</feature>
<dbReference type="FunFam" id="2.170.300.10:FF:000011">
    <property type="entry name" value="cadherin EGF LAG seven-pass G-type receptor 1"/>
    <property type="match status" value="1"/>
</dbReference>
<feature type="domain" description="Laminin G" evidence="23">
    <location>
        <begin position="1686"/>
        <end position="1883"/>
    </location>
</feature>
<dbReference type="Pfam" id="PF02210">
    <property type="entry name" value="Laminin_G_2"/>
    <property type="match status" value="2"/>
</dbReference>
<dbReference type="Gene3D" id="2.60.40.60">
    <property type="entry name" value="Cadherins"/>
    <property type="match status" value="9"/>
</dbReference>
<dbReference type="CDD" id="cd11304">
    <property type="entry name" value="Cadherin_repeat"/>
    <property type="match status" value="9"/>
</dbReference>
<dbReference type="InterPro" id="IPR001791">
    <property type="entry name" value="Laminin_G"/>
</dbReference>
<keyword evidence="3" id="KW-1003">Cell membrane</keyword>
<keyword evidence="8" id="KW-0677">Repeat</keyword>
<evidence type="ECO:0000256" key="16">
    <source>
        <dbReference type="ARBA" id="ARBA00023224"/>
    </source>
</evidence>
<feature type="disulfide bond" evidence="20">
    <location>
        <begin position="2245"/>
        <end position="2254"/>
    </location>
</feature>
<feature type="domain" description="Laminin EGF-like" evidence="25">
    <location>
        <begin position="2224"/>
        <end position="2271"/>
    </location>
</feature>
<keyword evidence="13 19" id="KW-1015">Disulfide bond</keyword>
<evidence type="ECO:0000259" key="29">
    <source>
        <dbReference type="PROSITE" id="PS50268"/>
    </source>
</evidence>
<evidence type="ECO:0000256" key="6">
    <source>
        <dbReference type="ARBA" id="ARBA00022692"/>
    </source>
</evidence>
<dbReference type="FunFam" id="2.60.40.60:FF:000029">
    <property type="entry name" value="Cadherin EGF LAG seven-pass G-type receptor 3"/>
    <property type="match status" value="1"/>
</dbReference>
<feature type="compositionally biased region" description="Basic and acidic residues" evidence="21">
    <location>
        <begin position="3350"/>
        <end position="3362"/>
    </location>
</feature>
<dbReference type="GO" id="GO:0007424">
    <property type="term" value="P:open tracheal system development"/>
    <property type="evidence" value="ECO:0007669"/>
    <property type="project" value="UniProtKB-ARBA"/>
</dbReference>
<dbReference type="Pfam" id="PF00028">
    <property type="entry name" value="Cadherin"/>
    <property type="match status" value="7"/>
</dbReference>
<dbReference type="CDD" id="cd00110">
    <property type="entry name" value="LamG"/>
    <property type="match status" value="2"/>
</dbReference>
<dbReference type="Pfam" id="PF16489">
    <property type="entry name" value="GAIN"/>
    <property type="match status" value="1"/>
</dbReference>
<dbReference type="PROSITE" id="PS50221">
    <property type="entry name" value="GAIN_B"/>
    <property type="match status" value="1"/>
</dbReference>
<evidence type="ECO:0000256" key="13">
    <source>
        <dbReference type="ARBA" id="ARBA00023157"/>
    </source>
</evidence>
<feature type="disulfide bond" evidence="19">
    <location>
        <begin position="2119"/>
        <end position="2128"/>
    </location>
</feature>
<feature type="compositionally biased region" description="Polar residues" evidence="21">
    <location>
        <begin position="3743"/>
        <end position="3756"/>
    </location>
</feature>
<keyword evidence="17 20" id="KW-0424">Laminin EGF-like domain</keyword>
<feature type="domain" description="Cadherin" evidence="29">
    <location>
        <begin position="925"/>
        <end position="1027"/>
    </location>
</feature>
<dbReference type="SUPFAM" id="SSF49313">
    <property type="entry name" value="Cadherin-like"/>
    <property type="match status" value="9"/>
</dbReference>
<feature type="domain" description="Cadherin" evidence="29">
    <location>
        <begin position="1244"/>
        <end position="1350"/>
    </location>
</feature>
<dbReference type="GO" id="GO:0016318">
    <property type="term" value="P:ommatidial rotation"/>
    <property type="evidence" value="ECO:0007669"/>
    <property type="project" value="UniProtKB-ARBA"/>
</dbReference>
<dbReference type="GO" id="GO:0040008">
    <property type="term" value="P:regulation of growth"/>
    <property type="evidence" value="ECO:0007669"/>
    <property type="project" value="UniProtKB-ARBA"/>
</dbReference>
<evidence type="ECO:0000256" key="12">
    <source>
        <dbReference type="ARBA" id="ARBA00023136"/>
    </source>
</evidence>
<evidence type="ECO:0000256" key="2">
    <source>
        <dbReference type="ARBA" id="ARBA00022473"/>
    </source>
</evidence>
<dbReference type="GO" id="GO:0005886">
    <property type="term" value="C:plasma membrane"/>
    <property type="evidence" value="ECO:0007669"/>
    <property type="project" value="UniProtKB-SubCell"/>
</dbReference>
<dbReference type="Pfam" id="PF23592">
    <property type="entry name" value="Cadherin_CELSR2_9th"/>
    <property type="match status" value="1"/>
</dbReference>
<proteinExistence type="predicted"/>
<reference evidence="30" key="1">
    <citation type="submission" date="2020-05" db="UniProtKB">
        <authorList>
            <consortium name="EnsemblMetazoa"/>
        </authorList>
    </citation>
    <scope>IDENTIFICATION</scope>
    <source>
        <strain evidence="30">USDA</strain>
    </source>
</reference>
<dbReference type="FunFam" id="2.60.40.60:FF:000256">
    <property type="entry name" value="Starry night, isoform B"/>
    <property type="match status" value="1"/>
</dbReference>
<dbReference type="InterPro" id="IPR036445">
    <property type="entry name" value="GPCR_2_extracell_dom_sf"/>
</dbReference>
<dbReference type="SMART" id="SM00008">
    <property type="entry name" value="HormR"/>
    <property type="match status" value="1"/>
</dbReference>
<feature type="compositionally biased region" description="Polar residues" evidence="21">
    <location>
        <begin position="3261"/>
        <end position="3271"/>
    </location>
</feature>
<evidence type="ECO:0000256" key="3">
    <source>
        <dbReference type="ARBA" id="ARBA00022475"/>
    </source>
</evidence>
<dbReference type="FunFam" id="2.10.25.10:FF:000012">
    <property type="entry name" value="Delta-like protein"/>
    <property type="match status" value="2"/>
</dbReference>
<feature type="region of interest" description="Disordered" evidence="21">
    <location>
        <begin position="3459"/>
        <end position="3489"/>
    </location>
</feature>
<comment type="caution">
    <text evidence="19">Lacks conserved residue(s) required for the propagation of feature annotation.</text>
</comment>
<evidence type="ECO:0000256" key="4">
    <source>
        <dbReference type="ARBA" id="ARBA00022536"/>
    </source>
</evidence>
<dbReference type="Proteomes" id="UP000095300">
    <property type="component" value="Unassembled WGS sequence"/>
</dbReference>
<feature type="region of interest" description="Disordered" evidence="21">
    <location>
        <begin position="3276"/>
        <end position="3398"/>
    </location>
</feature>
<dbReference type="InterPro" id="IPR020894">
    <property type="entry name" value="Cadherin_CS"/>
</dbReference>
<dbReference type="STRING" id="35570.A0A1I8NR14"/>
<keyword evidence="15" id="KW-0325">Glycoprotein</keyword>
<dbReference type="Gene3D" id="1.20.1070.10">
    <property type="entry name" value="Rhodopsin 7-helix transmembrane proteins"/>
    <property type="match status" value="1"/>
</dbReference>
<feature type="region of interest" description="Disordered" evidence="21">
    <location>
        <begin position="2814"/>
        <end position="2835"/>
    </location>
</feature>
<dbReference type="FunFam" id="2.10.25.10:FF:000011">
    <property type="entry name" value="Cadherin EGF LAG seven-pass G-type receptor"/>
    <property type="match status" value="1"/>
</dbReference>
<feature type="transmembrane region" description="Helical" evidence="22">
    <location>
        <begin position="3196"/>
        <end position="3219"/>
    </location>
</feature>
<feature type="compositionally biased region" description="Low complexity" evidence="21">
    <location>
        <begin position="2753"/>
        <end position="2764"/>
    </location>
</feature>
<feature type="disulfide bond" evidence="19">
    <location>
        <begin position="2098"/>
        <end position="2108"/>
    </location>
</feature>
<dbReference type="FunFam" id="2.60.120.200:FF:000173">
    <property type="entry name" value="Cadherin EGF LAG seven-pass G-type receptor"/>
    <property type="match status" value="1"/>
</dbReference>
<dbReference type="GO" id="GO:0005509">
    <property type="term" value="F:calcium ion binding"/>
    <property type="evidence" value="ECO:0007669"/>
    <property type="project" value="UniProtKB-UniRule"/>
</dbReference>
<keyword evidence="2" id="KW-0217">Developmental protein</keyword>
<feature type="domain" description="Cadherin" evidence="29">
    <location>
        <begin position="492"/>
        <end position="596"/>
    </location>
</feature>
<dbReference type="Gene3D" id="2.10.25.10">
    <property type="entry name" value="Laminin"/>
    <property type="match status" value="3"/>
</dbReference>
<feature type="domain" description="Cadherin" evidence="29">
    <location>
        <begin position="1028"/>
        <end position="1137"/>
    </location>
</feature>
<dbReference type="PRINTS" id="PR00249">
    <property type="entry name" value="GPCRSECRETIN"/>
</dbReference>
<evidence type="ECO:0000259" key="24">
    <source>
        <dbReference type="PROSITE" id="PS50026"/>
    </source>
</evidence>
<evidence type="ECO:0000259" key="27">
    <source>
        <dbReference type="PROSITE" id="PS50227"/>
    </source>
</evidence>
<evidence type="ECO:0000256" key="21">
    <source>
        <dbReference type="SAM" id="MobiDB-lite"/>
    </source>
</evidence>
<feature type="domain" description="EGF-like" evidence="24">
    <location>
        <begin position="1612"/>
        <end position="1648"/>
    </location>
</feature>
<dbReference type="GO" id="GO:0007166">
    <property type="term" value="P:cell surface receptor signaling pathway"/>
    <property type="evidence" value="ECO:0007669"/>
    <property type="project" value="InterPro"/>
</dbReference>
<feature type="transmembrane region" description="Helical" evidence="22">
    <location>
        <begin position="3127"/>
        <end position="3147"/>
    </location>
</feature>
<evidence type="ECO:0000256" key="7">
    <source>
        <dbReference type="ARBA" id="ARBA00022729"/>
    </source>
</evidence>
<feature type="compositionally biased region" description="Low complexity" evidence="21">
    <location>
        <begin position="3281"/>
        <end position="3304"/>
    </location>
</feature>
<dbReference type="FunFam" id="2.60.40.60:FF:000249">
    <property type="entry name" value="Starry night"/>
    <property type="match status" value="1"/>
</dbReference>
<dbReference type="PROSITE" id="PS50026">
    <property type="entry name" value="EGF_3"/>
    <property type="match status" value="3"/>
</dbReference>
<keyword evidence="4 19" id="KW-0245">EGF-like domain</keyword>
<keyword evidence="7" id="KW-0732">Signal</keyword>